<evidence type="ECO:0000313" key="3">
    <source>
        <dbReference type="EMBL" id="SNQ61714.1"/>
    </source>
</evidence>
<gene>
    <name evidence="3" type="ORF">MNV_480009</name>
</gene>
<dbReference type="SUPFAM" id="SSF55961">
    <property type="entry name" value="Bet v1-like"/>
    <property type="match status" value="1"/>
</dbReference>
<dbReference type="InterPro" id="IPR023393">
    <property type="entry name" value="START-like_dom_sf"/>
</dbReference>
<feature type="domain" description="Activator of Hsp90 ATPase homologue 1/2-like C-terminal" evidence="2">
    <location>
        <begin position="22"/>
        <end position="166"/>
    </location>
</feature>
<sequence>MSDNNTPKSTKKPDLIVTRIFDAPVELVWKAWTDPEQVMRWWGPKGFTSPVCKIDLRAGGEYLNAMRSPEGQEFWSKGIYREIVAPERLVMTDSFADEKGNTVPASHYGMSPDWPLELLITVTFEEYDGKTKLTLKHSGIAGISDTDRDNMQQGWNESFDKLAESLKS</sequence>
<dbReference type="InterPro" id="IPR013538">
    <property type="entry name" value="ASHA1/2-like_C"/>
</dbReference>
<protein>
    <recommendedName>
        <fullName evidence="2">Activator of Hsp90 ATPase homologue 1/2-like C-terminal domain-containing protein</fullName>
    </recommendedName>
</protein>
<comment type="similarity">
    <text evidence="1">Belongs to the AHA1 family.</text>
</comment>
<organism evidence="3 4">
    <name type="scientific">Candidatus Methanoperedens nitratireducens</name>
    <dbReference type="NCBI Taxonomy" id="1392998"/>
    <lineage>
        <taxon>Archaea</taxon>
        <taxon>Methanobacteriati</taxon>
        <taxon>Methanobacteriota</taxon>
        <taxon>Stenosarchaea group</taxon>
        <taxon>Methanomicrobia</taxon>
        <taxon>Methanosarcinales</taxon>
        <taxon>ANME-2 cluster</taxon>
        <taxon>Candidatus Methanoperedentaceae</taxon>
        <taxon>Candidatus Methanoperedens</taxon>
    </lineage>
</organism>
<accession>A0A284VQZ8</accession>
<dbReference type="EMBL" id="FZMP01000194">
    <property type="protein sequence ID" value="SNQ61714.1"/>
    <property type="molecule type" value="Genomic_DNA"/>
</dbReference>
<dbReference type="OrthoDB" id="165863at2157"/>
<dbReference type="AlphaFoldDB" id="A0A284VQZ8"/>
<proteinExistence type="inferred from homology"/>
<dbReference type="Proteomes" id="UP000218615">
    <property type="component" value="Unassembled WGS sequence"/>
</dbReference>
<dbReference type="RefSeq" id="WP_096206368.1">
    <property type="nucleotide sequence ID" value="NZ_FZMP01000194.1"/>
</dbReference>
<dbReference type="CDD" id="cd07814">
    <property type="entry name" value="SRPBCC_CalC_Aha1-like"/>
    <property type="match status" value="1"/>
</dbReference>
<evidence type="ECO:0000259" key="2">
    <source>
        <dbReference type="Pfam" id="PF08327"/>
    </source>
</evidence>
<dbReference type="Pfam" id="PF08327">
    <property type="entry name" value="AHSA1"/>
    <property type="match status" value="1"/>
</dbReference>
<name>A0A284VQZ8_9EURY</name>
<reference evidence="4" key="1">
    <citation type="submission" date="2017-06" db="EMBL/GenBank/DDBJ databases">
        <authorList>
            <person name="Cremers G."/>
        </authorList>
    </citation>
    <scope>NUCLEOTIDE SEQUENCE [LARGE SCALE GENOMIC DNA]</scope>
</reference>
<dbReference type="Gene3D" id="3.30.530.20">
    <property type="match status" value="1"/>
</dbReference>
<keyword evidence="4" id="KW-1185">Reference proteome</keyword>
<evidence type="ECO:0000313" key="4">
    <source>
        <dbReference type="Proteomes" id="UP000218615"/>
    </source>
</evidence>
<evidence type="ECO:0000256" key="1">
    <source>
        <dbReference type="ARBA" id="ARBA00006817"/>
    </source>
</evidence>